<sequence>MAKPARGHPLSPSGSVSGSSSSSHSHSSGSGSHSRARSCSRSFSSSPRSGSSRSRSPAPPRRSPTEGVGRGRSQPPPPSQAKKTSPPPRKASPIPESLVLHVDQLSRNVNENHLKEIFGNFGEVVNIRLAIDRIVNIPKGFSYVEFKIRADAEKAQLYMDGAQVDGKVVRAKFTLPERKKPTFPPKAVATTSRRDAPKTDDDVLDADRDKKRPREENLLDTISVLSPRRKPLSPPRSHVARRGSPKKEPDSPPPPRRRADSPICRRADSTYRQGDSPPPRRRPASPLRDRSPSSPPRRFRSPLRRIRGSPVRRRSLLPFRRRSPRRVRRPPIVRRRSRFPIRRSARSPSSSPSPRRDHRTTPSDLRMALGSVGPKQIYHIFFLFSLDVGTSPSIYIAKLEQALQSISTSQ</sequence>
<dbReference type="GO" id="GO:0005634">
    <property type="term" value="C:nucleus"/>
    <property type="evidence" value="ECO:0007669"/>
    <property type="project" value="UniProtKB-SubCell"/>
</dbReference>
<keyword evidence="4" id="KW-0508">mRNA splicing</keyword>
<evidence type="ECO:0000256" key="3">
    <source>
        <dbReference type="ARBA" id="ARBA00022884"/>
    </source>
</evidence>
<dbReference type="InterPro" id="IPR035979">
    <property type="entry name" value="RBD_domain_sf"/>
</dbReference>
<dbReference type="Gene3D" id="3.30.70.330">
    <property type="match status" value="1"/>
</dbReference>
<feature type="compositionally biased region" description="Low complexity" evidence="7">
    <location>
        <begin position="11"/>
        <end position="56"/>
    </location>
</feature>
<dbReference type="SUPFAM" id="SSF54928">
    <property type="entry name" value="RNA-binding domain, RBD"/>
    <property type="match status" value="1"/>
</dbReference>
<gene>
    <name evidence="9" type="ORF">ACJIZ3_012935</name>
</gene>
<dbReference type="GO" id="GO:0003723">
    <property type="term" value="F:RNA binding"/>
    <property type="evidence" value="ECO:0007669"/>
    <property type="project" value="UniProtKB-UniRule"/>
</dbReference>
<keyword evidence="2" id="KW-0507">mRNA processing</keyword>
<dbReference type="PANTHER" id="PTHR15481:SF0">
    <property type="entry name" value="LD23870P-RELATED"/>
    <property type="match status" value="1"/>
</dbReference>
<evidence type="ECO:0000313" key="10">
    <source>
        <dbReference type="Proteomes" id="UP001634393"/>
    </source>
</evidence>
<evidence type="ECO:0000256" key="4">
    <source>
        <dbReference type="ARBA" id="ARBA00023187"/>
    </source>
</evidence>
<evidence type="ECO:0000256" key="2">
    <source>
        <dbReference type="ARBA" id="ARBA00022664"/>
    </source>
</evidence>
<dbReference type="GO" id="GO:0008380">
    <property type="term" value="P:RNA splicing"/>
    <property type="evidence" value="ECO:0007669"/>
    <property type="project" value="UniProtKB-KW"/>
</dbReference>
<proteinExistence type="predicted"/>
<feature type="compositionally biased region" description="Pro residues" evidence="7">
    <location>
        <begin position="74"/>
        <end position="90"/>
    </location>
</feature>
<evidence type="ECO:0000256" key="5">
    <source>
        <dbReference type="ARBA" id="ARBA00023242"/>
    </source>
</evidence>
<dbReference type="EMBL" id="JBJXBP010000001">
    <property type="protein sequence ID" value="KAL3851053.1"/>
    <property type="molecule type" value="Genomic_DNA"/>
</dbReference>
<comment type="caution">
    <text evidence="9">The sequence shown here is derived from an EMBL/GenBank/DDBJ whole genome shotgun (WGS) entry which is preliminary data.</text>
</comment>
<dbReference type="InterPro" id="IPR034201">
    <property type="entry name" value="RNPS1_RRM"/>
</dbReference>
<dbReference type="SMART" id="SM00360">
    <property type="entry name" value="RRM"/>
    <property type="match status" value="1"/>
</dbReference>
<evidence type="ECO:0000256" key="6">
    <source>
        <dbReference type="PROSITE-ProRule" id="PRU00176"/>
    </source>
</evidence>
<evidence type="ECO:0000259" key="8">
    <source>
        <dbReference type="PROSITE" id="PS50102"/>
    </source>
</evidence>
<dbReference type="InterPro" id="IPR000504">
    <property type="entry name" value="RRM_dom"/>
</dbReference>
<dbReference type="Pfam" id="PF00076">
    <property type="entry name" value="RRM_1"/>
    <property type="match status" value="1"/>
</dbReference>
<reference evidence="9 10" key="1">
    <citation type="submission" date="2024-12" db="EMBL/GenBank/DDBJ databases">
        <title>The unique morphological basis and parallel evolutionary history of personate flowers in Penstemon.</title>
        <authorList>
            <person name="Depatie T.H."/>
            <person name="Wessinger C.A."/>
        </authorList>
    </citation>
    <scope>NUCLEOTIDE SEQUENCE [LARGE SCALE GENOMIC DNA]</scope>
    <source>
        <strain evidence="9">WTNN_2</strain>
        <tissue evidence="9">Leaf</tissue>
    </source>
</reference>
<dbReference type="InterPro" id="IPR012677">
    <property type="entry name" value="Nucleotide-bd_a/b_plait_sf"/>
</dbReference>
<evidence type="ECO:0000313" key="9">
    <source>
        <dbReference type="EMBL" id="KAL3851053.1"/>
    </source>
</evidence>
<evidence type="ECO:0000256" key="1">
    <source>
        <dbReference type="ARBA" id="ARBA00004123"/>
    </source>
</evidence>
<dbReference type="GO" id="GO:0006397">
    <property type="term" value="P:mRNA processing"/>
    <property type="evidence" value="ECO:0007669"/>
    <property type="project" value="UniProtKB-KW"/>
</dbReference>
<feature type="region of interest" description="Disordered" evidence="7">
    <location>
        <begin position="1"/>
        <end position="95"/>
    </location>
</feature>
<feature type="compositionally biased region" description="Basic and acidic residues" evidence="7">
    <location>
        <begin position="192"/>
        <end position="217"/>
    </location>
</feature>
<keyword evidence="10" id="KW-1185">Reference proteome</keyword>
<feature type="domain" description="RRM" evidence="8">
    <location>
        <begin position="98"/>
        <end position="176"/>
    </location>
</feature>
<dbReference type="CDD" id="cd12365">
    <property type="entry name" value="RRM_RNPS1"/>
    <property type="match status" value="1"/>
</dbReference>
<accession>A0ABD3URM2</accession>
<comment type="subcellular location">
    <subcellularLocation>
        <location evidence="1">Nucleus</location>
    </subcellularLocation>
</comment>
<feature type="compositionally biased region" description="Basic and acidic residues" evidence="7">
    <location>
        <begin position="257"/>
        <end position="269"/>
    </location>
</feature>
<evidence type="ECO:0000256" key="7">
    <source>
        <dbReference type="SAM" id="MobiDB-lite"/>
    </source>
</evidence>
<protein>
    <recommendedName>
        <fullName evidence="8">RRM domain-containing protein</fullName>
    </recommendedName>
</protein>
<dbReference type="Proteomes" id="UP001634393">
    <property type="component" value="Unassembled WGS sequence"/>
</dbReference>
<dbReference type="AlphaFoldDB" id="A0ABD3URM2"/>
<dbReference type="PANTHER" id="PTHR15481">
    <property type="entry name" value="RIBONUCLEIC ACID BINDING PROTEIN S1"/>
    <property type="match status" value="1"/>
</dbReference>
<dbReference type="PROSITE" id="PS50102">
    <property type="entry name" value="RRM"/>
    <property type="match status" value="1"/>
</dbReference>
<dbReference type="FunFam" id="3.30.70.330:FF:000461">
    <property type="entry name" value="Serine/arginine-rich splicing factor SR45"/>
    <property type="match status" value="1"/>
</dbReference>
<keyword evidence="3 6" id="KW-0694">RNA-binding</keyword>
<organism evidence="9 10">
    <name type="scientific">Penstemon smallii</name>
    <dbReference type="NCBI Taxonomy" id="265156"/>
    <lineage>
        <taxon>Eukaryota</taxon>
        <taxon>Viridiplantae</taxon>
        <taxon>Streptophyta</taxon>
        <taxon>Embryophyta</taxon>
        <taxon>Tracheophyta</taxon>
        <taxon>Spermatophyta</taxon>
        <taxon>Magnoliopsida</taxon>
        <taxon>eudicotyledons</taxon>
        <taxon>Gunneridae</taxon>
        <taxon>Pentapetalae</taxon>
        <taxon>asterids</taxon>
        <taxon>lamiids</taxon>
        <taxon>Lamiales</taxon>
        <taxon>Plantaginaceae</taxon>
        <taxon>Cheloneae</taxon>
        <taxon>Penstemon</taxon>
    </lineage>
</organism>
<feature type="region of interest" description="Disordered" evidence="7">
    <location>
        <begin position="176"/>
        <end position="363"/>
    </location>
</feature>
<keyword evidence="5" id="KW-0539">Nucleus</keyword>
<name>A0ABD3URM2_9LAMI</name>
<feature type="compositionally biased region" description="Basic residues" evidence="7">
    <location>
        <begin position="297"/>
        <end position="345"/>
    </location>
</feature>